<protein>
    <submittedName>
        <fullName evidence="3">Uncharacterized protein</fullName>
    </submittedName>
</protein>
<evidence type="ECO:0000313" key="4">
    <source>
        <dbReference type="Proteomes" id="UP001216172"/>
    </source>
</evidence>
<evidence type="ECO:0000256" key="2">
    <source>
        <dbReference type="SAM" id="Phobius"/>
    </source>
</evidence>
<name>A0AAF0FHX7_9CAUD</name>
<reference evidence="3" key="1">
    <citation type="submission" date="2023-02" db="EMBL/GenBank/DDBJ databases">
        <authorList>
            <person name="Rihtman B."/>
        </authorList>
    </citation>
    <scope>NUCLEOTIDE SEQUENCE</scope>
</reference>
<feature type="coiled-coil region" evidence="1">
    <location>
        <begin position="27"/>
        <end position="61"/>
    </location>
</feature>
<gene>
    <name evidence="3" type="ORF">ParaMal1_00008</name>
</gene>
<keyword evidence="2" id="KW-1133">Transmembrane helix</keyword>
<evidence type="ECO:0000313" key="3">
    <source>
        <dbReference type="EMBL" id="WFG40892.1"/>
    </source>
</evidence>
<keyword evidence="4" id="KW-1185">Reference proteome</keyword>
<dbReference type="Proteomes" id="UP001216172">
    <property type="component" value="Segment"/>
</dbReference>
<evidence type="ECO:0000256" key="1">
    <source>
        <dbReference type="SAM" id="Coils"/>
    </source>
</evidence>
<proteinExistence type="predicted"/>
<feature type="transmembrane region" description="Helical" evidence="2">
    <location>
        <begin position="65"/>
        <end position="84"/>
    </location>
</feature>
<sequence length="91" mass="10410">MDRKDLTDQSGLYRLLGELSADMKHVLRSLEANRNDTAKLRDEMREENEELKERLTKVEKFNVKVLAYASVAIPILLAVMKWAVPALLALL</sequence>
<keyword evidence="2" id="KW-0812">Transmembrane</keyword>
<organism evidence="3 4">
    <name type="scientific">Paracoccus phage ParMal1</name>
    <dbReference type="NCBI Taxonomy" id="3032416"/>
    <lineage>
        <taxon>Viruses</taxon>
        <taxon>Duplodnaviria</taxon>
        <taxon>Heunggongvirae</taxon>
        <taxon>Uroviricota</taxon>
        <taxon>Caudoviricetes</taxon>
        <taxon>Autographivirales</taxon>
        <taxon>Autographivirales incertae sedis</taxon>
        <taxon>Mallvirus</taxon>
        <taxon>Mallvirus ParMal1</taxon>
    </lineage>
</organism>
<dbReference type="EMBL" id="OQ376858">
    <property type="protein sequence ID" value="WFG40892.1"/>
    <property type="molecule type" value="Genomic_DNA"/>
</dbReference>
<keyword evidence="1" id="KW-0175">Coiled coil</keyword>
<keyword evidence="2" id="KW-0472">Membrane</keyword>
<accession>A0AAF0FHX7</accession>